<sequence>MSLPGPAVQMFSQRPQLYQGQFSHLPNVSCNLTADSCSLSSSSTCVMSCRKDLFIDRTQHSIFQLFLDGGTELPYVNLQLTVVHKSVTICCDSDLFPYSTVRLCAFQRGIPASLESTFITETGTCQNSLNFDEQLAQFFDVQINRNNWRSENCIVLSSISEAFAYHLKEEVPQMDVRNGSRFIYSPRDGVMTAGSCHDGLANQALKSSLLLGQSRTALLPRIFSSFLLQDLLLLPSDPQFSIWQ</sequence>
<name>A0A0V0RJX1_9BILA</name>
<dbReference type="EMBL" id="JYDL01000152">
    <property type="protein sequence ID" value="KRX14722.1"/>
    <property type="molecule type" value="Genomic_DNA"/>
</dbReference>
<comment type="caution">
    <text evidence="1">The sequence shown here is derived from an EMBL/GenBank/DDBJ whole genome shotgun (WGS) entry which is preliminary data.</text>
</comment>
<protein>
    <submittedName>
        <fullName evidence="1">Uncharacterized protein</fullName>
    </submittedName>
</protein>
<dbReference type="OrthoDB" id="5934625at2759"/>
<proteinExistence type="predicted"/>
<reference evidence="1 2" key="1">
    <citation type="submission" date="2015-01" db="EMBL/GenBank/DDBJ databases">
        <title>Evolution of Trichinella species and genotypes.</title>
        <authorList>
            <person name="Korhonen P.K."/>
            <person name="Edoardo P."/>
            <person name="Giuseppe L.R."/>
            <person name="Gasser R.B."/>
        </authorList>
    </citation>
    <scope>NUCLEOTIDE SEQUENCE [LARGE SCALE GENOMIC DNA]</scope>
    <source>
        <strain evidence="1">ISS37</strain>
    </source>
</reference>
<evidence type="ECO:0000313" key="2">
    <source>
        <dbReference type="Proteomes" id="UP000054630"/>
    </source>
</evidence>
<accession>A0A0V0RJX1</accession>
<dbReference type="AlphaFoldDB" id="A0A0V0RJX1"/>
<organism evidence="1 2">
    <name type="scientific">Trichinella nelsoni</name>
    <dbReference type="NCBI Taxonomy" id="6336"/>
    <lineage>
        <taxon>Eukaryota</taxon>
        <taxon>Metazoa</taxon>
        <taxon>Ecdysozoa</taxon>
        <taxon>Nematoda</taxon>
        <taxon>Enoplea</taxon>
        <taxon>Dorylaimia</taxon>
        <taxon>Trichinellida</taxon>
        <taxon>Trichinellidae</taxon>
        <taxon>Trichinella</taxon>
    </lineage>
</organism>
<evidence type="ECO:0000313" key="1">
    <source>
        <dbReference type="EMBL" id="KRX14722.1"/>
    </source>
</evidence>
<dbReference type="Proteomes" id="UP000054630">
    <property type="component" value="Unassembled WGS sequence"/>
</dbReference>
<gene>
    <name evidence="1" type="ORF">T07_12711</name>
</gene>
<keyword evidence="2" id="KW-1185">Reference proteome</keyword>